<feature type="coiled-coil region" evidence="8">
    <location>
        <begin position="279"/>
        <end position="355"/>
    </location>
</feature>
<feature type="region of interest" description="Disordered" evidence="9">
    <location>
        <begin position="846"/>
        <end position="878"/>
    </location>
</feature>
<dbReference type="InterPro" id="IPR022157">
    <property type="entry name" value="Dynactin"/>
</dbReference>
<evidence type="ECO:0000313" key="11">
    <source>
        <dbReference type="EMBL" id="KAJ1724887.1"/>
    </source>
</evidence>
<evidence type="ECO:0000256" key="5">
    <source>
        <dbReference type="ARBA" id="ARBA00023017"/>
    </source>
</evidence>
<keyword evidence="3" id="KW-0963">Cytoplasm</keyword>
<keyword evidence="7" id="KW-0206">Cytoskeleton</keyword>
<comment type="caution">
    <text evidence="11">The sequence shown here is derived from an EMBL/GenBank/DDBJ whole genome shotgun (WGS) entry which is preliminary data.</text>
</comment>
<feature type="coiled-coil region" evidence="8">
    <location>
        <begin position="920"/>
        <end position="1013"/>
    </location>
</feature>
<comment type="similarity">
    <text evidence="2">Belongs to the dynactin 150 kDa subunit family.</text>
</comment>
<sequence length="1174" mass="120994">MSSSSSSNSGRRQTLGDSGRPRAPSVADVAVGQTVEVQGAQGTVRFAGATDFASGKWIGVELASAAGKNDGTVNGKRYFDCAPNHGLFVRQSQVKVVGAVGAASVAGAAGGGSGGGGGGPMARRQTINPGRGVAASRLGTPLRRVSDVQGLGAGRAVPGSLLASPAVSSRSTAASSPSPSPLPPVKQQQETGANDDGDEDDDSAMAVDTPAASGPAAPAPAPVPAPGLPAPAPADQPEPDDATAQQQLSALRVKYRFLEQKRSADRQQLLQYEQLPAELEQVKSTRAKLAQRFDAQQEELRALRQQVRQAEAARDEAEARAADALDAAELQTVDREVAEERAEALAAEAGSLRSQLAAARQPGGAAAAAGDGAGAGDAEQNARLKEALVRLRDMAAASEATAAGRIRQLERALAAATQAQDEGARQRERAAAAEAQVEDLRARLDDALGAEELVERLGARNLDLGQRVAELQAAVESLEALCEVNDEMDETRGEEEQRLRAELVQAREHVAQARARCARLEEAAADAQYALGRYRELVGSLQADVARLSAAAEHGERAAAHVTSQTQEMLSLGLQLRATATRSRAAAVDLALRRLDAEQAAQQLRLTEPFVPDAFFASEAGALRAVLALRRLAAKAEIAGRQLDADAEAGAEAGAGAGAAPGPDARALEARAQLARVAAAAHAAGAGLAHCGDAAFVQAAQGLAADALAAERRVDGVLALVRAEEFRPADALAEVRRVAAQADACARAALAACGDAPRVAAMRAAALAEDTAAACDVALAAPVLRAGAGAEAEADAVRRARAAAQRAVRRLLGAVRVDAAAAACVARAAEAAAALHALAAADAGADADADDDDDDDAMDGSGGSGAAERARQAASAVQRELDGAMAALDAGAAADAADEPEPPAPWERRAQAFKAGLVASAEAERRLAAQREEVVSLARELKQRDQRVQDGGVRAAMLEKRVDELRRAAADVQALQAALDRAQGQAAAYDEALATLQAEYDKVERECRQLRMDARREITAVAAAAAAANGGSAADGSAALPADLLGLRAKVAALMEALAAVRRENARLRQASVYAPAVEALRRPLLPARAGAEAEDAAQVVSDARGAAREALRLASMPRLVRLQPAAAGWAPLASRPQFELYRQQTLAASLESRVERVHQRLRALASSRRLAAM</sequence>
<dbReference type="PROSITE" id="PS00845">
    <property type="entry name" value="CAP_GLY_1"/>
    <property type="match status" value="1"/>
</dbReference>
<dbReference type="PROSITE" id="PS50245">
    <property type="entry name" value="CAP_GLY_2"/>
    <property type="match status" value="1"/>
</dbReference>
<keyword evidence="5" id="KW-0243">Dynein</keyword>
<name>A0A9W8CVH4_9FUNG</name>
<reference evidence="11" key="1">
    <citation type="submission" date="2022-07" db="EMBL/GenBank/DDBJ databases">
        <title>Phylogenomic reconstructions and comparative analyses of Kickxellomycotina fungi.</title>
        <authorList>
            <person name="Reynolds N.K."/>
            <person name="Stajich J.E."/>
            <person name="Barry K."/>
            <person name="Grigoriev I.V."/>
            <person name="Crous P."/>
            <person name="Smith M.E."/>
        </authorList>
    </citation>
    <scope>NUCLEOTIDE SEQUENCE</scope>
    <source>
        <strain evidence="11">NBRC 32514</strain>
    </source>
</reference>
<dbReference type="Pfam" id="PF12455">
    <property type="entry name" value="Dynactin"/>
    <property type="match status" value="1"/>
</dbReference>
<dbReference type="SUPFAM" id="SSF74924">
    <property type="entry name" value="Cap-Gly domain"/>
    <property type="match status" value="1"/>
</dbReference>
<dbReference type="OrthoDB" id="2130750at2759"/>
<keyword evidence="6 8" id="KW-0175">Coiled coil</keyword>
<evidence type="ECO:0000256" key="2">
    <source>
        <dbReference type="ARBA" id="ARBA00011010"/>
    </source>
</evidence>
<dbReference type="InterPro" id="IPR036859">
    <property type="entry name" value="CAP-Gly_dom_sf"/>
</dbReference>
<gene>
    <name evidence="11" type="ORF">LPJ53_000885</name>
</gene>
<keyword evidence="12" id="KW-1185">Reference proteome</keyword>
<feature type="domain" description="CAP-Gly" evidence="10">
    <location>
        <begin position="48"/>
        <end position="90"/>
    </location>
</feature>
<dbReference type="AlphaFoldDB" id="A0A9W8CVH4"/>
<organism evidence="11 12">
    <name type="scientific">Coemansia erecta</name>
    <dbReference type="NCBI Taxonomy" id="147472"/>
    <lineage>
        <taxon>Eukaryota</taxon>
        <taxon>Fungi</taxon>
        <taxon>Fungi incertae sedis</taxon>
        <taxon>Zoopagomycota</taxon>
        <taxon>Kickxellomycotina</taxon>
        <taxon>Kickxellomycetes</taxon>
        <taxon>Kickxellales</taxon>
        <taxon>Kickxellaceae</taxon>
        <taxon>Coemansia</taxon>
    </lineage>
</organism>
<dbReference type="InterPro" id="IPR000938">
    <property type="entry name" value="CAP-Gly_domain"/>
</dbReference>
<feature type="compositionally biased region" description="Acidic residues" evidence="9">
    <location>
        <begin position="193"/>
        <end position="203"/>
    </location>
</feature>
<feature type="compositionally biased region" description="Low complexity" evidence="9">
    <location>
        <begin position="204"/>
        <end position="216"/>
    </location>
</feature>
<dbReference type="Pfam" id="PF01302">
    <property type="entry name" value="CAP_GLY"/>
    <property type="match status" value="1"/>
</dbReference>
<evidence type="ECO:0000256" key="8">
    <source>
        <dbReference type="SAM" id="Coils"/>
    </source>
</evidence>
<feature type="compositionally biased region" description="Pro residues" evidence="9">
    <location>
        <begin position="217"/>
        <end position="236"/>
    </location>
</feature>
<dbReference type="GO" id="GO:0005874">
    <property type="term" value="C:microtubule"/>
    <property type="evidence" value="ECO:0007669"/>
    <property type="project" value="UniProtKB-KW"/>
</dbReference>
<evidence type="ECO:0000256" key="6">
    <source>
        <dbReference type="ARBA" id="ARBA00023054"/>
    </source>
</evidence>
<evidence type="ECO:0000256" key="1">
    <source>
        <dbReference type="ARBA" id="ARBA00004245"/>
    </source>
</evidence>
<evidence type="ECO:0000256" key="7">
    <source>
        <dbReference type="ARBA" id="ARBA00023212"/>
    </source>
</evidence>
<evidence type="ECO:0000256" key="3">
    <source>
        <dbReference type="ARBA" id="ARBA00022490"/>
    </source>
</evidence>
<dbReference type="PANTHER" id="PTHR18916">
    <property type="entry name" value="DYNACTIN 1-RELATED MICROTUBULE-BINDING"/>
    <property type="match status" value="1"/>
</dbReference>
<evidence type="ECO:0000256" key="4">
    <source>
        <dbReference type="ARBA" id="ARBA00022701"/>
    </source>
</evidence>
<accession>A0A9W8CVH4</accession>
<feature type="region of interest" description="Disordered" evidence="9">
    <location>
        <begin position="1"/>
        <end position="28"/>
    </location>
</feature>
<dbReference type="Gene3D" id="2.30.30.190">
    <property type="entry name" value="CAP Gly-rich-like domain"/>
    <property type="match status" value="1"/>
</dbReference>
<feature type="compositionally biased region" description="Acidic residues" evidence="9">
    <location>
        <begin position="846"/>
        <end position="858"/>
    </location>
</feature>
<feature type="compositionally biased region" description="Low complexity" evidence="9">
    <location>
        <begin position="167"/>
        <end position="177"/>
    </location>
</feature>
<dbReference type="Proteomes" id="UP001149813">
    <property type="component" value="Unassembled WGS sequence"/>
</dbReference>
<comment type="subcellular location">
    <subcellularLocation>
        <location evidence="1">Cytoplasm</location>
        <location evidence="1">Cytoskeleton</location>
    </subcellularLocation>
</comment>
<feature type="coiled-coil region" evidence="8">
    <location>
        <begin position="1044"/>
        <end position="1071"/>
    </location>
</feature>
<dbReference type="GO" id="GO:0030286">
    <property type="term" value="C:dynein complex"/>
    <property type="evidence" value="ECO:0007669"/>
    <property type="project" value="UniProtKB-KW"/>
</dbReference>
<feature type="region of interest" description="Disordered" evidence="9">
    <location>
        <begin position="167"/>
        <end position="245"/>
    </location>
</feature>
<dbReference type="SMART" id="SM01052">
    <property type="entry name" value="CAP_GLY"/>
    <property type="match status" value="1"/>
</dbReference>
<evidence type="ECO:0000259" key="10">
    <source>
        <dbReference type="PROSITE" id="PS50245"/>
    </source>
</evidence>
<evidence type="ECO:0000313" key="12">
    <source>
        <dbReference type="Proteomes" id="UP001149813"/>
    </source>
</evidence>
<proteinExistence type="inferred from homology"/>
<protein>
    <recommendedName>
        <fullName evidence="10">CAP-Gly domain-containing protein</fullName>
    </recommendedName>
</protein>
<evidence type="ECO:0000256" key="9">
    <source>
        <dbReference type="SAM" id="MobiDB-lite"/>
    </source>
</evidence>
<dbReference type="EMBL" id="JANBOJ010000018">
    <property type="protein sequence ID" value="KAJ1724887.1"/>
    <property type="molecule type" value="Genomic_DNA"/>
</dbReference>
<feature type="coiled-coil region" evidence="8">
    <location>
        <begin position="381"/>
        <end position="530"/>
    </location>
</feature>
<keyword evidence="4" id="KW-0493">Microtubule</keyword>